<gene>
    <name evidence="1" type="ORF">GCM10007415_31650</name>
</gene>
<dbReference type="PANTHER" id="PTHR37841">
    <property type="entry name" value="GLR2918 PROTEIN"/>
    <property type="match status" value="1"/>
</dbReference>
<dbReference type="InterPro" id="IPR032774">
    <property type="entry name" value="WG_beta_rep"/>
</dbReference>
<dbReference type="Pfam" id="PF14903">
    <property type="entry name" value="WG_beta_rep"/>
    <property type="match status" value="3"/>
</dbReference>
<organism evidence="1 2">
    <name type="scientific">Parapedobacter pyrenivorans</name>
    <dbReference type="NCBI Taxonomy" id="1305674"/>
    <lineage>
        <taxon>Bacteria</taxon>
        <taxon>Pseudomonadati</taxon>
        <taxon>Bacteroidota</taxon>
        <taxon>Sphingobacteriia</taxon>
        <taxon>Sphingobacteriales</taxon>
        <taxon>Sphingobacteriaceae</taxon>
        <taxon>Parapedobacter</taxon>
    </lineage>
</organism>
<comment type="caution">
    <text evidence="1">The sequence shown here is derived from an EMBL/GenBank/DDBJ whole genome shotgun (WGS) entry which is preliminary data.</text>
</comment>
<reference evidence="1" key="2">
    <citation type="submission" date="2020-09" db="EMBL/GenBank/DDBJ databases">
        <authorList>
            <person name="Sun Q."/>
            <person name="Zhou Y."/>
        </authorList>
    </citation>
    <scope>NUCLEOTIDE SEQUENCE</scope>
    <source>
        <strain evidence="1">CGMCC 1.12195</strain>
    </source>
</reference>
<keyword evidence="2" id="KW-1185">Reference proteome</keyword>
<sequence length="756" mass="84637">MFAQNNSQATPPLLFDAIGFSDRSPFLKVRKDGVEQYLHPYGLQLVDEIEESSGGLFEVVVGDAYGVLDAAGNVVADFKYDEVSLQTDYDNQWYAGIPYNYRFILTKLDGRYGVVDAAGNEIAPPQYEEITIIDSLSIAFRQGGKWGWLDARNGEILQPPHYERATRSYLLPGAVEIQQDDKEGLALRDGRVLIAPEYDYLRDFRLPGKQLIFFSKAGQAGLLDTAGKMVLPAQFENLDAIGDPNVVKFKKGDGVGLWHIKEARVVLEGFTGIDDFVVGNSIARRGQGYGVVQANGNVLLRPEYDRIVFVDAKGHYLSSNAVSIAMPAMGGSSAGKQQSAVPDFVEPYFMMVTKGGKQGVLDWSGNVVIPAEYRYIELLFKAGKPYFQVYQQERYGLFNGAGKQILPFEYAYDEYLGMNYYPQSSDYAQNQIIPLTKDNRIGLYHAGLAKIMLPVAHEYVVWNGFDQVSARRSIGAGSYNSETALYDGEGHFIRPYEESISYVAVAADRIVETWMVDGQWRNRLVDAAGKTIYENNGWGEFRSNSVTQLLLPKDTILDAGYRNGLLKIRGNEDNLFIDKDGVEKRFSDYESVGDFYDDRAVAMVYETPLEADETIGSARDKERLGIINSRGEVVLPLVYERMEAIYGIPELLKVMQNGKWGVVTKKGAVIMEATYDDIRFSSSSKAFVNIIKNEKQGIANRDGTLLVPPVYEQIHTDNNSFGAEVPLFMVFDGEWYQFVDEKGELLTFRTKTRLGY</sequence>
<dbReference type="Proteomes" id="UP000660862">
    <property type="component" value="Unassembled WGS sequence"/>
</dbReference>
<proteinExistence type="predicted"/>
<reference evidence="1" key="1">
    <citation type="journal article" date="2014" name="Int. J. Syst. Evol. Microbiol.">
        <title>Complete genome sequence of Corynebacterium casei LMG S-19264T (=DSM 44701T), isolated from a smear-ripened cheese.</title>
        <authorList>
            <consortium name="US DOE Joint Genome Institute (JGI-PGF)"/>
            <person name="Walter F."/>
            <person name="Albersmeier A."/>
            <person name="Kalinowski J."/>
            <person name="Ruckert C."/>
        </authorList>
    </citation>
    <scope>NUCLEOTIDE SEQUENCE</scope>
    <source>
        <strain evidence="1">CGMCC 1.12195</strain>
    </source>
</reference>
<evidence type="ECO:0000313" key="2">
    <source>
        <dbReference type="Proteomes" id="UP000660862"/>
    </source>
</evidence>
<name>A0A917HXL3_9SPHI</name>
<protein>
    <recommendedName>
        <fullName evidence="3">WG containing repeat-containing protein</fullName>
    </recommendedName>
</protein>
<dbReference type="EMBL" id="BMER01000003">
    <property type="protein sequence ID" value="GGG94235.1"/>
    <property type="molecule type" value="Genomic_DNA"/>
</dbReference>
<evidence type="ECO:0008006" key="3">
    <source>
        <dbReference type="Google" id="ProtNLM"/>
    </source>
</evidence>
<accession>A0A917HXL3</accession>
<evidence type="ECO:0000313" key="1">
    <source>
        <dbReference type="EMBL" id="GGG94235.1"/>
    </source>
</evidence>
<dbReference type="PANTHER" id="PTHR37841:SF1">
    <property type="entry name" value="DUF3298 DOMAIN-CONTAINING PROTEIN"/>
    <property type="match status" value="1"/>
</dbReference>
<dbReference type="AlphaFoldDB" id="A0A917HXL3"/>